<dbReference type="SMART" id="SM01012">
    <property type="entry name" value="ANTAR"/>
    <property type="match status" value="1"/>
</dbReference>
<dbReference type="Gene3D" id="1.10.10.10">
    <property type="entry name" value="Winged helix-like DNA-binding domain superfamily/Winged helix DNA-binding domain"/>
    <property type="match status" value="1"/>
</dbReference>
<dbReference type="OrthoDB" id="7466251at2"/>
<keyword evidence="3" id="KW-0805">Transcription regulation</keyword>
<keyword evidence="1" id="KW-0808">Transferase</keyword>
<dbReference type="InterPro" id="IPR003018">
    <property type="entry name" value="GAF"/>
</dbReference>
<evidence type="ECO:0000313" key="6">
    <source>
        <dbReference type="EMBL" id="TKK76159.1"/>
    </source>
</evidence>
<reference evidence="6 7" key="1">
    <citation type="submission" date="2019-04" db="EMBL/GenBank/DDBJ databases">
        <title>Kribbella sp. NEAU-THZ 27 nov., a novel actinomycete isolated from soil.</title>
        <authorList>
            <person name="Duan L."/>
        </authorList>
    </citation>
    <scope>NUCLEOTIDE SEQUENCE [LARGE SCALE GENOMIC DNA]</scope>
    <source>
        <strain evidence="7">NEAU-THZ27</strain>
    </source>
</reference>
<dbReference type="GO" id="GO:0003723">
    <property type="term" value="F:RNA binding"/>
    <property type="evidence" value="ECO:0007669"/>
    <property type="project" value="InterPro"/>
</dbReference>
<name>A0A4U3LLY8_9ACTN</name>
<evidence type="ECO:0000313" key="7">
    <source>
        <dbReference type="Proteomes" id="UP000305836"/>
    </source>
</evidence>
<evidence type="ECO:0000256" key="1">
    <source>
        <dbReference type="ARBA" id="ARBA00022679"/>
    </source>
</evidence>
<comment type="caution">
    <text evidence="6">The sequence shown here is derived from an EMBL/GenBank/DDBJ whole genome shotgun (WGS) entry which is preliminary data.</text>
</comment>
<proteinExistence type="predicted"/>
<dbReference type="GO" id="GO:0016301">
    <property type="term" value="F:kinase activity"/>
    <property type="evidence" value="ECO:0007669"/>
    <property type="project" value="UniProtKB-KW"/>
</dbReference>
<dbReference type="Pfam" id="PF03861">
    <property type="entry name" value="ANTAR"/>
    <property type="match status" value="1"/>
</dbReference>
<keyword evidence="2" id="KW-0418">Kinase</keyword>
<dbReference type="InterPro" id="IPR036388">
    <property type="entry name" value="WH-like_DNA-bd_sf"/>
</dbReference>
<dbReference type="SUPFAM" id="SSF55781">
    <property type="entry name" value="GAF domain-like"/>
    <property type="match status" value="1"/>
</dbReference>
<evidence type="ECO:0000256" key="4">
    <source>
        <dbReference type="ARBA" id="ARBA00023163"/>
    </source>
</evidence>
<gene>
    <name evidence="6" type="ORF">FDA38_27480</name>
</gene>
<evidence type="ECO:0000256" key="2">
    <source>
        <dbReference type="ARBA" id="ARBA00022777"/>
    </source>
</evidence>
<sequence length="301" mass="31992">MHKFIRARVVTAALDPVALQTVITECSQRVGPMHSTASSARYLSLPTTPVDGSFDAMAVDSDRIRAGGLAYAAGFARLAMDLQDAGGLEETVALVVQLAPRVIPCDLAGVMLRKRGGRLTPAVPIDPRSAAAFQLEADCGEGPSAWLNAERCSVVVSDTLDDQRWPRWGPSAARLGVRSLLGIRLRTGQADLGLLNLCSVLPGRFADADKEAANLLACHASVAIAAAREAAMLALAIDARTVIGQAQGMLMERLGLDAAQSFAVLRRYSQDSNVRLHEVASTFIKTRQLPSRAGRARSKPV</sequence>
<dbReference type="SMART" id="SM00065">
    <property type="entry name" value="GAF"/>
    <property type="match status" value="1"/>
</dbReference>
<dbReference type="Gene3D" id="3.30.450.40">
    <property type="match status" value="1"/>
</dbReference>
<dbReference type="AlphaFoldDB" id="A0A4U3LLY8"/>
<keyword evidence="7" id="KW-1185">Reference proteome</keyword>
<dbReference type="InterPro" id="IPR029016">
    <property type="entry name" value="GAF-like_dom_sf"/>
</dbReference>
<evidence type="ECO:0000256" key="3">
    <source>
        <dbReference type="ARBA" id="ARBA00023015"/>
    </source>
</evidence>
<dbReference type="SUPFAM" id="SSF52172">
    <property type="entry name" value="CheY-like"/>
    <property type="match status" value="1"/>
</dbReference>
<keyword evidence="4" id="KW-0804">Transcription</keyword>
<organism evidence="6 7">
    <name type="scientific">Kribbella jiaozuonensis</name>
    <dbReference type="NCBI Taxonomy" id="2575441"/>
    <lineage>
        <taxon>Bacteria</taxon>
        <taxon>Bacillati</taxon>
        <taxon>Actinomycetota</taxon>
        <taxon>Actinomycetes</taxon>
        <taxon>Propionibacteriales</taxon>
        <taxon>Kribbellaceae</taxon>
        <taxon>Kribbella</taxon>
    </lineage>
</organism>
<dbReference type="EMBL" id="SZPZ01000004">
    <property type="protein sequence ID" value="TKK76159.1"/>
    <property type="molecule type" value="Genomic_DNA"/>
</dbReference>
<accession>A0A4U3LLY8</accession>
<evidence type="ECO:0000259" key="5">
    <source>
        <dbReference type="PROSITE" id="PS50921"/>
    </source>
</evidence>
<dbReference type="InterPro" id="IPR005561">
    <property type="entry name" value="ANTAR"/>
</dbReference>
<dbReference type="InterPro" id="IPR011006">
    <property type="entry name" value="CheY-like_superfamily"/>
</dbReference>
<dbReference type="PROSITE" id="PS50921">
    <property type="entry name" value="ANTAR"/>
    <property type="match status" value="1"/>
</dbReference>
<dbReference type="Proteomes" id="UP000305836">
    <property type="component" value="Unassembled WGS sequence"/>
</dbReference>
<protein>
    <submittedName>
        <fullName evidence="6">GAF and ANTAR domain-containing protein</fullName>
    </submittedName>
</protein>
<feature type="domain" description="ANTAR" evidence="5">
    <location>
        <begin position="223"/>
        <end position="284"/>
    </location>
</feature>
<dbReference type="Pfam" id="PF01590">
    <property type="entry name" value="GAF"/>
    <property type="match status" value="1"/>
</dbReference>